<dbReference type="GO" id="GO:0046872">
    <property type="term" value="F:metal ion binding"/>
    <property type="evidence" value="ECO:0007669"/>
    <property type="project" value="UniProtKB-KW"/>
</dbReference>
<feature type="domain" description="LIM zinc-binding" evidence="7">
    <location>
        <begin position="434"/>
        <end position="493"/>
    </location>
</feature>
<dbReference type="Gene3D" id="2.10.110.10">
    <property type="entry name" value="Cysteine Rich Protein"/>
    <property type="match status" value="4"/>
</dbReference>
<evidence type="ECO:0000256" key="5">
    <source>
        <dbReference type="PROSITE-ProRule" id="PRU00125"/>
    </source>
</evidence>
<dbReference type="STRING" id="1806994.A0A507BJS2"/>
<feature type="compositionally biased region" description="Basic and acidic residues" evidence="6">
    <location>
        <begin position="27"/>
        <end position="40"/>
    </location>
</feature>
<dbReference type="CDD" id="cd08368">
    <property type="entry name" value="LIM"/>
    <property type="match status" value="3"/>
</dbReference>
<organism evidence="8 9">
    <name type="scientific">Synchytrium microbalum</name>
    <dbReference type="NCBI Taxonomy" id="1806994"/>
    <lineage>
        <taxon>Eukaryota</taxon>
        <taxon>Fungi</taxon>
        <taxon>Fungi incertae sedis</taxon>
        <taxon>Chytridiomycota</taxon>
        <taxon>Chytridiomycota incertae sedis</taxon>
        <taxon>Chytridiomycetes</taxon>
        <taxon>Synchytriales</taxon>
        <taxon>Synchytriaceae</taxon>
        <taxon>Synchytrium</taxon>
    </lineage>
</organism>
<feature type="compositionally biased region" description="Basic and acidic residues" evidence="6">
    <location>
        <begin position="505"/>
        <end position="539"/>
    </location>
</feature>
<proteinExistence type="predicted"/>
<dbReference type="GeneID" id="42007410"/>
<name>A0A507BJS2_9FUNG</name>
<evidence type="ECO:0000256" key="2">
    <source>
        <dbReference type="ARBA" id="ARBA00022737"/>
    </source>
</evidence>
<evidence type="ECO:0000256" key="4">
    <source>
        <dbReference type="ARBA" id="ARBA00023038"/>
    </source>
</evidence>
<keyword evidence="1 5" id="KW-0479">Metal-binding</keyword>
<accession>A0A507BJS2</accession>
<dbReference type="PROSITE" id="PS50023">
    <property type="entry name" value="LIM_DOMAIN_2"/>
    <property type="match status" value="3"/>
</dbReference>
<evidence type="ECO:0000259" key="7">
    <source>
        <dbReference type="PROSITE" id="PS50023"/>
    </source>
</evidence>
<evidence type="ECO:0000256" key="1">
    <source>
        <dbReference type="ARBA" id="ARBA00022723"/>
    </source>
</evidence>
<keyword evidence="3 5" id="KW-0862">Zinc</keyword>
<dbReference type="SUPFAM" id="SSF57716">
    <property type="entry name" value="Glucocorticoid receptor-like (DNA-binding domain)"/>
    <property type="match status" value="3"/>
</dbReference>
<dbReference type="PROSITE" id="PS00478">
    <property type="entry name" value="LIM_DOMAIN_1"/>
    <property type="match status" value="3"/>
</dbReference>
<dbReference type="GO" id="GO:0005634">
    <property type="term" value="C:nucleus"/>
    <property type="evidence" value="ECO:0007669"/>
    <property type="project" value="TreeGrafter"/>
</dbReference>
<feature type="domain" description="LIM zinc-binding" evidence="7">
    <location>
        <begin position="374"/>
        <end position="433"/>
    </location>
</feature>
<evidence type="ECO:0000256" key="3">
    <source>
        <dbReference type="ARBA" id="ARBA00022833"/>
    </source>
</evidence>
<dbReference type="InterPro" id="IPR001781">
    <property type="entry name" value="Znf_LIM"/>
</dbReference>
<dbReference type="Proteomes" id="UP000319731">
    <property type="component" value="Unassembled WGS sequence"/>
</dbReference>
<feature type="compositionally biased region" description="Basic and acidic residues" evidence="6">
    <location>
        <begin position="111"/>
        <end position="136"/>
    </location>
</feature>
<dbReference type="EMBL" id="QEAO01000087">
    <property type="protein sequence ID" value="TPX30197.1"/>
    <property type="molecule type" value="Genomic_DNA"/>
</dbReference>
<evidence type="ECO:0000256" key="6">
    <source>
        <dbReference type="SAM" id="MobiDB-lite"/>
    </source>
</evidence>
<feature type="region of interest" description="Disordered" evidence="6">
    <location>
        <begin position="493"/>
        <end position="687"/>
    </location>
</feature>
<sequence length="687" mass="77464">MKQGALEYETRPSGARCRKCGQRINEFEDHVCLPQKERPQAPKKVKKRYIEDGRGPPNDYTPGRTPKMGASPHSRGYAAPLTPPEDHSLGYDDSPPPSYSSGGNGLSRSKSKSDRSRGADRGDRDRAGEDLERSPSEKSNNSKQRAERHEGRRRNKSRDRMNEMMMNNYGYPNASGGSYPYGPGVSSGSGGGENYMDWYAAQGKAYGGMGMMGPGNGISDWDDDGSGMASSMLRFTPVDELVPMVKNMDAGTSVCAGCNGRIWDPNEAFEIESMQKLYHETCFNCVICRKPFSADCPYIPHEGKAYCEADYEALFQTCAHCNMPVHDNPVHALGKVFHEKHLRCGECNKQITGSVFEHDGQVLCPEDYTRLVSSTCRKCDRKIDGETVVAMNNTFHRECFTCNSCGKGFPDKSFYVFEELPYCKFHYHEMNNSLCGYCHKPIEGPCAEVSELSKRFHPECWVCNICSTPLTSTYYSYNGEAYCEKDINRVYNPSKSSGSGSNGSRSERPPERRERHKSRDREMPTRKGSNHERDADMPVRKGSKSSSHHDRDADMPIRKGSHHTERDGSDVPSRKGSNHERHMADDVGPSMPRERRPSDRSDRGERERGDMRERKPSTGHRDMDEKAMRDKPERRRDASEHSSRSKHRDDSEHGSERSRSDAGVKRSGSHRRRGPPEAIRRPVEVDR</sequence>
<feature type="compositionally biased region" description="Low complexity" evidence="6">
    <location>
        <begin position="494"/>
        <end position="504"/>
    </location>
</feature>
<keyword evidence="4 5" id="KW-0440">LIM domain</keyword>
<evidence type="ECO:0000313" key="9">
    <source>
        <dbReference type="Proteomes" id="UP000319731"/>
    </source>
</evidence>
<dbReference type="OrthoDB" id="1112565at2759"/>
<dbReference type="GO" id="GO:0003712">
    <property type="term" value="F:transcription coregulator activity"/>
    <property type="evidence" value="ECO:0007669"/>
    <property type="project" value="TreeGrafter"/>
</dbReference>
<evidence type="ECO:0000313" key="8">
    <source>
        <dbReference type="EMBL" id="TPX30197.1"/>
    </source>
</evidence>
<dbReference type="PANTHER" id="PTHR24205:SF16">
    <property type="entry name" value="GH01042P-RELATED"/>
    <property type="match status" value="1"/>
</dbReference>
<reference evidence="8 9" key="1">
    <citation type="journal article" date="2019" name="Sci. Rep.">
        <title>Comparative genomics of chytrid fungi reveal insights into the obligate biotrophic and pathogenic lifestyle of Synchytrium endobioticum.</title>
        <authorList>
            <person name="van de Vossenberg B.T.L.H."/>
            <person name="Warris S."/>
            <person name="Nguyen H.D.T."/>
            <person name="van Gent-Pelzer M.P.E."/>
            <person name="Joly D.L."/>
            <person name="van de Geest H.C."/>
            <person name="Bonants P.J.M."/>
            <person name="Smith D.S."/>
            <person name="Levesque C.A."/>
            <person name="van der Lee T.A.J."/>
        </authorList>
    </citation>
    <scope>NUCLEOTIDE SEQUENCE [LARGE SCALE GENOMIC DNA]</scope>
    <source>
        <strain evidence="8 9">JEL517</strain>
    </source>
</reference>
<dbReference type="AlphaFoldDB" id="A0A507BJS2"/>
<protein>
    <recommendedName>
        <fullName evidence="7">LIM zinc-binding domain-containing protein</fullName>
    </recommendedName>
</protein>
<keyword evidence="2" id="KW-0677">Repeat</keyword>
<dbReference type="Pfam" id="PF00412">
    <property type="entry name" value="LIM"/>
    <property type="match status" value="4"/>
</dbReference>
<feature type="compositionally biased region" description="Basic and acidic residues" evidence="6">
    <location>
        <begin position="547"/>
        <end position="585"/>
    </location>
</feature>
<gene>
    <name evidence="8" type="ORF">SmJEL517_g06187</name>
</gene>
<comment type="caution">
    <text evidence="8">The sequence shown here is derived from an EMBL/GenBank/DDBJ whole genome shotgun (WGS) entry which is preliminary data.</text>
</comment>
<keyword evidence="9" id="KW-1185">Reference proteome</keyword>
<feature type="domain" description="LIM zinc-binding" evidence="7">
    <location>
        <begin position="253"/>
        <end position="317"/>
    </location>
</feature>
<feature type="compositionally biased region" description="Basic and acidic residues" evidence="6">
    <location>
        <begin position="592"/>
        <end position="664"/>
    </location>
</feature>
<dbReference type="RefSeq" id="XP_031021915.1">
    <property type="nucleotide sequence ID" value="XM_031172113.1"/>
</dbReference>
<dbReference type="SMART" id="SM00132">
    <property type="entry name" value="LIM"/>
    <property type="match status" value="4"/>
</dbReference>
<feature type="region of interest" description="Disordered" evidence="6">
    <location>
        <begin position="27"/>
        <end position="161"/>
    </location>
</feature>
<feature type="compositionally biased region" description="Basic and acidic residues" evidence="6">
    <location>
        <begin position="674"/>
        <end position="687"/>
    </location>
</feature>
<dbReference type="PANTHER" id="PTHR24205">
    <property type="entry name" value="FOUR AND A HALF LIM DOMAINS PROTEIN"/>
    <property type="match status" value="1"/>
</dbReference>